<evidence type="ECO:0000313" key="2">
    <source>
        <dbReference type="EMBL" id="KAB8027973.1"/>
    </source>
</evidence>
<name>A0A833JCV5_9BACT</name>
<dbReference type="EMBL" id="WFLN01000010">
    <property type="protein sequence ID" value="KAB8027973.1"/>
    <property type="molecule type" value="Genomic_DNA"/>
</dbReference>
<gene>
    <name evidence="2" type="ORF">GCL57_13035</name>
</gene>
<evidence type="ECO:0000259" key="1">
    <source>
        <dbReference type="Pfam" id="PF13144"/>
    </source>
</evidence>
<organism evidence="2 3">
    <name type="scientific">Fluviispira multicolorata</name>
    <dbReference type="NCBI Taxonomy" id="2654512"/>
    <lineage>
        <taxon>Bacteria</taxon>
        <taxon>Pseudomonadati</taxon>
        <taxon>Bdellovibrionota</taxon>
        <taxon>Oligoflexia</taxon>
        <taxon>Silvanigrellales</taxon>
        <taxon>Silvanigrellaceae</taxon>
        <taxon>Fluviispira</taxon>
    </lineage>
</organism>
<reference evidence="2 3" key="1">
    <citation type="submission" date="2019-10" db="EMBL/GenBank/DDBJ databases">
        <title>New genus of Silvanigrellaceae.</title>
        <authorList>
            <person name="Pitt A."/>
            <person name="Hahn M.W."/>
        </authorList>
    </citation>
    <scope>NUCLEOTIDE SEQUENCE [LARGE SCALE GENOMIC DNA]</scope>
    <source>
        <strain evidence="2 3">33A1-SZDP</strain>
    </source>
</reference>
<dbReference type="Proteomes" id="UP000442694">
    <property type="component" value="Unassembled WGS sequence"/>
</dbReference>
<protein>
    <recommendedName>
        <fullName evidence="1">Flagella basal body P-ring formation protein FlgA SAF domain-containing protein</fullName>
    </recommendedName>
</protein>
<evidence type="ECO:0000313" key="3">
    <source>
        <dbReference type="Proteomes" id="UP000442694"/>
    </source>
</evidence>
<dbReference type="Gene3D" id="2.30.30.760">
    <property type="match status" value="1"/>
</dbReference>
<comment type="caution">
    <text evidence="2">The sequence shown here is derived from an EMBL/GenBank/DDBJ whole genome shotgun (WGS) entry which is preliminary data.</text>
</comment>
<sequence length="264" mass="29822">MISVPPQIYVEYKNLAHEQIMAEIQKDLIVQVLKKNGYEESIIIENQLQKNPSDKDIILNVNCLQCHISGTDLNEIIYPSIRKSIKKNDYTVEYSFDVSSTNLKNSVWKIEVTDKKLIYFISAKQGIILNSILNSQNTEIKTCITGDDKCMPRISFASAQEAMDQLKLFLNKKTNKDLKPGQEIDGKNLSQEIFVHTGEKTRITYKPTQALTIQTFGKSLSNGGLGEIIRVQINDWFEKSSAFRPTGIIEGTVIAPGEVEYAIK</sequence>
<keyword evidence="3" id="KW-1185">Reference proteome</keyword>
<accession>A0A833JCV5</accession>
<dbReference type="AlphaFoldDB" id="A0A833JCV5"/>
<feature type="domain" description="Flagella basal body P-ring formation protein FlgA SAF" evidence="1">
    <location>
        <begin position="142"/>
        <end position="260"/>
    </location>
</feature>
<proteinExistence type="predicted"/>
<dbReference type="Pfam" id="PF13144">
    <property type="entry name" value="ChapFlgA"/>
    <property type="match status" value="1"/>
</dbReference>
<dbReference type="RefSeq" id="WP_152213795.1">
    <property type="nucleotide sequence ID" value="NZ_WFLN01000010.1"/>
</dbReference>
<dbReference type="InterPro" id="IPR017585">
    <property type="entry name" value="SAF_FlgA"/>
</dbReference>